<sequence length="222" mass="24605">MYCIEDDAEIRELILYALKSGGCEAEGYERTADADVENGKPDLILLDIMLPETDGLTYLRQLKSNSRTKGIPVILITAKSSEIDKVIGLDEGADDYITKPFGVMELLSRIRAVLRRSGAVDEDVIRVGPVSVDMSARTAHVGNETVPFTMREFDVLAMLVKHAGKVVTRDMLMSSVWGYDFEGVTRTVDMHIKTIRQKLEQAGVADYITTVRGVGYRVEKDG</sequence>
<evidence type="ECO:0000259" key="10">
    <source>
        <dbReference type="PROSITE" id="PS50110"/>
    </source>
</evidence>
<dbReference type="FunFam" id="1.10.10.10:FF:000018">
    <property type="entry name" value="DNA-binding response regulator ResD"/>
    <property type="match status" value="1"/>
</dbReference>
<gene>
    <name evidence="12" type="ORF">IAA60_02985</name>
</gene>
<dbReference type="InterPro" id="IPR039420">
    <property type="entry name" value="WalR-like"/>
</dbReference>
<keyword evidence="5 9" id="KW-0238">DNA-binding</keyword>
<keyword evidence="4" id="KW-0805">Transcription regulation</keyword>
<dbReference type="GO" id="GO:0000156">
    <property type="term" value="F:phosphorelay response regulator activity"/>
    <property type="evidence" value="ECO:0007669"/>
    <property type="project" value="TreeGrafter"/>
</dbReference>
<dbReference type="Proteomes" id="UP000824165">
    <property type="component" value="Unassembled WGS sequence"/>
</dbReference>
<dbReference type="PANTHER" id="PTHR48111:SF1">
    <property type="entry name" value="TWO-COMPONENT RESPONSE REGULATOR ORR33"/>
    <property type="match status" value="1"/>
</dbReference>
<dbReference type="GO" id="GO:0006355">
    <property type="term" value="P:regulation of DNA-templated transcription"/>
    <property type="evidence" value="ECO:0007669"/>
    <property type="project" value="InterPro"/>
</dbReference>
<evidence type="ECO:0000313" key="12">
    <source>
        <dbReference type="EMBL" id="HIT84854.1"/>
    </source>
</evidence>
<dbReference type="SUPFAM" id="SSF52172">
    <property type="entry name" value="CheY-like"/>
    <property type="match status" value="1"/>
</dbReference>
<dbReference type="SMART" id="SM00862">
    <property type="entry name" value="Trans_reg_C"/>
    <property type="match status" value="1"/>
</dbReference>
<dbReference type="SUPFAM" id="SSF46894">
    <property type="entry name" value="C-terminal effector domain of the bipartite response regulators"/>
    <property type="match status" value="1"/>
</dbReference>
<evidence type="ECO:0000256" key="8">
    <source>
        <dbReference type="PROSITE-ProRule" id="PRU00169"/>
    </source>
</evidence>
<dbReference type="Gene3D" id="1.10.10.10">
    <property type="entry name" value="Winged helix-like DNA-binding domain superfamily/Winged helix DNA-binding domain"/>
    <property type="match status" value="1"/>
</dbReference>
<comment type="function">
    <text evidence="7">May play the central regulatory role in sporulation. It may be an element of the effector pathway responsible for the activation of sporulation genes in response to nutritional stress. Spo0A may act in concert with spo0H (a sigma factor) to control the expression of some genes that are critical to the sporulation process.</text>
</comment>
<dbReference type="InterPro" id="IPR001789">
    <property type="entry name" value="Sig_transdc_resp-reg_receiver"/>
</dbReference>
<dbReference type="Pfam" id="PF00072">
    <property type="entry name" value="Response_reg"/>
    <property type="match status" value="1"/>
</dbReference>
<dbReference type="PROSITE" id="PS50110">
    <property type="entry name" value="RESPONSE_REGULATORY"/>
    <property type="match status" value="1"/>
</dbReference>
<keyword evidence="6" id="KW-0804">Transcription</keyword>
<dbReference type="PROSITE" id="PS51755">
    <property type="entry name" value="OMPR_PHOB"/>
    <property type="match status" value="1"/>
</dbReference>
<protein>
    <recommendedName>
        <fullName evidence="1">Stage 0 sporulation protein A homolog</fullName>
    </recommendedName>
</protein>
<evidence type="ECO:0000259" key="11">
    <source>
        <dbReference type="PROSITE" id="PS51755"/>
    </source>
</evidence>
<dbReference type="GO" id="GO:0005829">
    <property type="term" value="C:cytosol"/>
    <property type="evidence" value="ECO:0007669"/>
    <property type="project" value="TreeGrafter"/>
</dbReference>
<accession>A0A9D1KPG3</accession>
<evidence type="ECO:0000256" key="7">
    <source>
        <dbReference type="ARBA" id="ARBA00024867"/>
    </source>
</evidence>
<evidence type="ECO:0000256" key="9">
    <source>
        <dbReference type="PROSITE-ProRule" id="PRU01091"/>
    </source>
</evidence>
<comment type="caution">
    <text evidence="12">The sequence shown here is derived from an EMBL/GenBank/DDBJ whole genome shotgun (WGS) entry which is preliminary data.</text>
</comment>
<feature type="modified residue" description="4-aspartylphosphate" evidence="8">
    <location>
        <position position="47"/>
    </location>
</feature>
<name>A0A9D1KPG3_9FIRM</name>
<feature type="domain" description="OmpR/PhoB-type" evidence="11">
    <location>
        <begin position="122"/>
        <end position="220"/>
    </location>
</feature>
<evidence type="ECO:0000313" key="13">
    <source>
        <dbReference type="Proteomes" id="UP000824165"/>
    </source>
</evidence>
<evidence type="ECO:0000256" key="3">
    <source>
        <dbReference type="ARBA" id="ARBA00023012"/>
    </source>
</evidence>
<dbReference type="CDD" id="cd00383">
    <property type="entry name" value="trans_reg_C"/>
    <property type="match status" value="1"/>
</dbReference>
<evidence type="ECO:0000256" key="5">
    <source>
        <dbReference type="ARBA" id="ARBA00023125"/>
    </source>
</evidence>
<dbReference type="InterPro" id="IPR016032">
    <property type="entry name" value="Sig_transdc_resp-reg_C-effctor"/>
</dbReference>
<dbReference type="SMART" id="SM00448">
    <property type="entry name" value="REC"/>
    <property type="match status" value="1"/>
</dbReference>
<feature type="domain" description="Response regulatory" evidence="10">
    <location>
        <begin position="1"/>
        <end position="114"/>
    </location>
</feature>
<proteinExistence type="predicted"/>
<reference evidence="12" key="2">
    <citation type="journal article" date="2021" name="PeerJ">
        <title>Extensive microbial diversity within the chicken gut microbiome revealed by metagenomics and culture.</title>
        <authorList>
            <person name="Gilroy R."/>
            <person name="Ravi A."/>
            <person name="Getino M."/>
            <person name="Pursley I."/>
            <person name="Horton D.L."/>
            <person name="Alikhan N.F."/>
            <person name="Baker D."/>
            <person name="Gharbi K."/>
            <person name="Hall N."/>
            <person name="Watson M."/>
            <person name="Adriaenssens E.M."/>
            <person name="Foster-Nyarko E."/>
            <person name="Jarju S."/>
            <person name="Secka A."/>
            <person name="Antonio M."/>
            <person name="Oren A."/>
            <person name="Chaudhuri R.R."/>
            <person name="La Ragione R."/>
            <person name="Hildebrand F."/>
            <person name="Pallen M.J."/>
        </authorList>
    </citation>
    <scope>NUCLEOTIDE SEQUENCE</scope>
    <source>
        <strain evidence="12">CHK181-108</strain>
    </source>
</reference>
<feature type="DNA-binding region" description="OmpR/PhoB-type" evidence="9">
    <location>
        <begin position="122"/>
        <end position="220"/>
    </location>
</feature>
<dbReference type="Pfam" id="PF00486">
    <property type="entry name" value="Trans_reg_C"/>
    <property type="match status" value="1"/>
</dbReference>
<dbReference type="PANTHER" id="PTHR48111">
    <property type="entry name" value="REGULATOR OF RPOS"/>
    <property type="match status" value="1"/>
</dbReference>
<evidence type="ECO:0000256" key="1">
    <source>
        <dbReference type="ARBA" id="ARBA00018672"/>
    </source>
</evidence>
<dbReference type="EMBL" id="DVLU01000026">
    <property type="protein sequence ID" value="HIT84854.1"/>
    <property type="molecule type" value="Genomic_DNA"/>
</dbReference>
<keyword evidence="2 8" id="KW-0597">Phosphoprotein</keyword>
<dbReference type="GO" id="GO:0000976">
    <property type="term" value="F:transcription cis-regulatory region binding"/>
    <property type="evidence" value="ECO:0007669"/>
    <property type="project" value="TreeGrafter"/>
</dbReference>
<organism evidence="12 13">
    <name type="scientific">Candidatus Ornithomonoglobus intestinigallinarum</name>
    <dbReference type="NCBI Taxonomy" id="2840894"/>
    <lineage>
        <taxon>Bacteria</taxon>
        <taxon>Bacillati</taxon>
        <taxon>Bacillota</taxon>
        <taxon>Clostridia</taxon>
        <taxon>Candidatus Ornithomonoglobus</taxon>
    </lineage>
</organism>
<evidence type="ECO:0000256" key="2">
    <source>
        <dbReference type="ARBA" id="ARBA00022553"/>
    </source>
</evidence>
<reference evidence="12" key="1">
    <citation type="submission" date="2020-10" db="EMBL/GenBank/DDBJ databases">
        <authorList>
            <person name="Gilroy R."/>
        </authorList>
    </citation>
    <scope>NUCLEOTIDE SEQUENCE</scope>
    <source>
        <strain evidence="12">CHK181-108</strain>
    </source>
</reference>
<dbReference type="InterPro" id="IPR011006">
    <property type="entry name" value="CheY-like_superfamily"/>
</dbReference>
<evidence type="ECO:0000256" key="4">
    <source>
        <dbReference type="ARBA" id="ARBA00023015"/>
    </source>
</evidence>
<dbReference type="GO" id="GO:0032993">
    <property type="term" value="C:protein-DNA complex"/>
    <property type="evidence" value="ECO:0007669"/>
    <property type="project" value="TreeGrafter"/>
</dbReference>
<dbReference type="Gene3D" id="3.40.50.2300">
    <property type="match status" value="1"/>
</dbReference>
<dbReference type="Gene3D" id="6.10.250.690">
    <property type="match status" value="1"/>
</dbReference>
<dbReference type="InterPro" id="IPR001867">
    <property type="entry name" value="OmpR/PhoB-type_DNA-bd"/>
</dbReference>
<dbReference type="AlphaFoldDB" id="A0A9D1KPG3"/>
<keyword evidence="3" id="KW-0902">Two-component regulatory system</keyword>
<dbReference type="InterPro" id="IPR036388">
    <property type="entry name" value="WH-like_DNA-bd_sf"/>
</dbReference>
<evidence type="ECO:0000256" key="6">
    <source>
        <dbReference type="ARBA" id="ARBA00023163"/>
    </source>
</evidence>